<organism evidence="2 3">
    <name type="scientific">Parapedobacter pyrenivorans</name>
    <dbReference type="NCBI Taxonomy" id="1305674"/>
    <lineage>
        <taxon>Bacteria</taxon>
        <taxon>Pseudomonadati</taxon>
        <taxon>Bacteroidota</taxon>
        <taxon>Sphingobacteriia</taxon>
        <taxon>Sphingobacteriales</taxon>
        <taxon>Sphingobacteriaceae</taxon>
        <taxon>Parapedobacter</taxon>
    </lineage>
</organism>
<dbReference type="Proteomes" id="UP000660862">
    <property type="component" value="Unassembled WGS sequence"/>
</dbReference>
<feature type="transmembrane region" description="Helical" evidence="1">
    <location>
        <begin position="9"/>
        <end position="30"/>
    </location>
</feature>
<keyword evidence="1" id="KW-0812">Transmembrane</keyword>
<reference evidence="2" key="1">
    <citation type="journal article" date="2014" name="Int. J. Syst. Evol. Microbiol.">
        <title>Complete genome sequence of Corynebacterium casei LMG S-19264T (=DSM 44701T), isolated from a smear-ripened cheese.</title>
        <authorList>
            <consortium name="US DOE Joint Genome Institute (JGI-PGF)"/>
            <person name="Walter F."/>
            <person name="Albersmeier A."/>
            <person name="Kalinowski J."/>
            <person name="Ruckert C."/>
        </authorList>
    </citation>
    <scope>NUCLEOTIDE SEQUENCE</scope>
    <source>
        <strain evidence="2">CGMCC 1.12195</strain>
    </source>
</reference>
<sequence>MTQSVYVKLVLILAGVIGISVGIGQLFFPVTFEASAGIRVAGETNLLSEIRAAGGTLLLAGIVMLFGAFKPSSTDFALSLAVLFYLAYGLSRSYGMVIDGIPSQSLVMVTIVEIVIGLAAYVSYAMRRKGRLFLFGRSNDSPSDSTQ</sequence>
<gene>
    <name evidence="2" type="ORF">GCM10007415_09920</name>
</gene>
<proteinExistence type="predicted"/>
<dbReference type="AlphaFoldDB" id="A0A917M7D1"/>
<evidence type="ECO:0000313" key="2">
    <source>
        <dbReference type="EMBL" id="GGG79679.1"/>
    </source>
</evidence>
<name>A0A917M7D1_9SPHI</name>
<comment type="caution">
    <text evidence="2">The sequence shown here is derived from an EMBL/GenBank/DDBJ whole genome shotgun (WGS) entry which is preliminary data.</text>
</comment>
<keyword evidence="3" id="KW-1185">Reference proteome</keyword>
<feature type="transmembrane region" description="Helical" evidence="1">
    <location>
        <begin position="76"/>
        <end position="94"/>
    </location>
</feature>
<feature type="transmembrane region" description="Helical" evidence="1">
    <location>
        <begin position="106"/>
        <end position="124"/>
    </location>
</feature>
<accession>A0A917M7D1</accession>
<dbReference type="InterPro" id="IPR025597">
    <property type="entry name" value="DUF4345"/>
</dbReference>
<feature type="transmembrane region" description="Helical" evidence="1">
    <location>
        <begin position="50"/>
        <end position="69"/>
    </location>
</feature>
<dbReference type="Pfam" id="PF14248">
    <property type="entry name" value="DUF4345"/>
    <property type="match status" value="1"/>
</dbReference>
<dbReference type="RefSeq" id="WP_188504798.1">
    <property type="nucleotide sequence ID" value="NZ_BMER01000001.1"/>
</dbReference>
<keyword evidence="1" id="KW-0472">Membrane</keyword>
<evidence type="ECO:0000256" key="1">
    <source>
        <dbReference type="SAM" id="Phobius"/>
    </source>
</evidence>
<evidence type="ECO:0000313" key="3">
    <source>
        <dbReference type="Proteomes" id="UP000660862"/>
    </source>
</evidence>
<protein>
    <recommendedName>
        <fullName evidence="4">DUF4345 domain-containing protein</fullName>
    </recommendedName>
</protein>
<reference evidence="2" key="2">
    <citation type="submission" date="2020-09" db="EMBL/GenBank/DDBJ databases">
        <authorList>
            <person name="Sun Q."/>
            <person name="Zhou Y."/>
        </authorList>
    </citation>
    <scope>NUCLEOTIDE SEQUENCE</scope>
    <source>
        <strain evidence="2">CGMCC 1.12195</strain>
    </source>
</reference>
<evidence type="ECO:0008006" key="4">
    <source>
        <dbReference type="Google" id="ProtNLM"/>
    </source>
</evidence>
<keyword evidence="1" id="KW-1133">Transmembrane helix</keyword>
<dbReference type="EMBL" id="BMER01000001">
    <property type="protein sequence ID" value="GGG79679.1"/>
    <property type="molecule type" value="Genomic_DNA"/>
</dbReference>